<protein>
    <submittedName>
        <fullName evidence="3">Protein-arginine kinase activator protein</fullName>
    </submittedName>
</protein>
<comment type="caution">
    <text evidence="3">The sequence shown here is derived from an EMBL/GenBank/DDBJ whole genome shotgun (WGS) entry which is preliminary data.</text>
</comment>
<dbReference type="Pfam" id="PF02151">
    <property type="entry name" value="UVR"/>
    <property type="match status" value="1"/>
</dbReference>
<dbReference type="PROSITE" id="PS50151">
    <property type="entry name" value="UVR"/>
    <property type="match status" value="1"/>
</dbReference>
<evidence type="ECO:0000259" key="2">
    <source>
        <dbReference type="PROSITE" id="PS50151"/>
    </source>
</evidence>
<sequence>MKCQQCQKRPATVHYTHVINGKKTNIHVCEVCAKDSGYMTYPEEGFSLHDLLTGLFHLDTPKVDYQGHPFQQIEELRCPSCAMTFAEFKRIGKFGCIDCYHTFSNRLDPIFSRVHSGNTRHLGKIPKRKGGHLHLKKQLADYREQLATLIENEAFEKAAIVRDNIKELEQKIRSKEAGDNDEL</sequence>
<gene>
    <name evidence="3" type="primary">mcsA</name>
    <name evidence="3" type="ORF">CQU01_21830</name>
</gene>
<dbReference type="PANTHER" id="PTHR38430:SF1">
    <property type="entry name" value="PROTEIN-ARGININE KINASE ACTIVATOR PROTEIN"/>
    <property type="match status" value="1"/>
</dbReference>
<keyword evidence="3" id="KW-0808">Transferase</keyword>
<keyword evidence="1" id="KW-0175">Coiled coil</keyword>
<evidence type="ECO:0000313" key="3">
    <source>
        <dbReference type="EMBL" id="GEN31945.1"/>
    </source>
</evidence>
<dbReference type="Proteomes" id="UP000321491">
    <property type="component" value="Unassembled WGS sequence"/>
</dbReference>
<evidence type="ECO:0000313" key="4">
    <source>
        <dbReference type="Proteomes" id="UP000321491"/>
    </source>
</evidence>
<dbReference type="GO" id="GO:0008270">
    <property type="term" value="F:zinc ion binding"/>
    <property type="evidence" value="ECO:0007669"/>
    <property type="project" value="TreeGrafter"/>
</dbReference>
<dbReference type="InterPro" id="IPR036876">
    <property type="entry name" value="UVR_dom_sf"/>
</dbReference>
<dbReference type="PIRSF" id="PIRSF015034">
    <property type="entry name" value="YacH"/>
    <property type="match status" value="1"/>
</dbReference>
<keyword evidence="4" id="KW-1185">Reference proteome</keyword>
<keyword evidence="3" id="KW-0418">Kinase</keyword>
<reference evidence="3 4" key="1">
    <citation type="submission" date="2019-07" db="EMBL/GenBank/DDBJ databases">
        <title>Whole genome shotgun sequence of Cerasibacillus quisquiliarum NBRC 102429.</title>
        <authorList>
            <person name="Hosoyama A."/>
            <person name="Uohara A."/>
            <person name="Ohji S."/>
            <person name="Ichikawa N."/>
        </authorList>
    </citation>
    <scope>NUCLEOTIDE SEQUENCE [LARGE SCALE GENOMIC DNA]</scope>
    <source>
        <strain evidence="3 4">NBRC 102429</strain>
    </source>
</reference>
<dbReference type="GO" id="GO:0016301">
    <property type="term" value="F:kinase activity"/>
    <property type="evidence" value="ECO:0007669"/>
    <property type="project" value="UniProtKB-KW"/>
</dbReference>
<dbReference type="OrthoDB" id="9788704at2"/>
<feature type="coiled-coil region" evidence="1">
    <location>
        <begin position="132"/>
        <end position="178"/>
    </location>
</feature>
<proteinExistence type="predicted"/>
<dbReference type="GO" id="GO:1990170">
    <property type="term" value="P:stress response to cadmium ion"/>
    <property type="evidence" value="ECO:0007669"/>
    <property type="project" value="TreeGrafter"/>
</dbReference>
<accession>A0A511UZ69</accession>
<dbReference type="GO" id="GO:1990169">
    <property type="term" value="P:stress response to copper ion"/>
    <property type="evidence" value="ECO:0007669"/>
    <property type="project" value="TreeGrafter"/>
</dbReference>
<dbReference type="AlphaFoldDB" id="A0A511UZ69"/>
<dbReference type="EMBL" id="BJXW01000026">
    <property type="protein sequence ID" value="GEN31945.1"/>
    <property type="molecule type" value="Genomic_DNA"/>
</dbReference>
<dbReference type="GO" id="GO:0046870">
    <property type="term" value="F:cadmium ion binding"/>
    <property type="evidence" value="ECO:0007669"/>
    <property type="project" value="TreeGrafter"/>
</dbReference>
<organism evidence="3 4">
    <name type="scientific">Cerasibacillus quisquiliarum</name>
    <dbReference type="NCBI Taxonomy" id="227865"/>
    <lineage>
        <taxon>Bacteria</taxon>
        <taxon>Bacillati</taxon>
        <taxon>Bacillota</taxon>
        <taxon>Bacilli</taxon>
        <taxon>Bacillales</taxon>
        <taxon>Bacillaceae</taxon>
        <taxon>Cerasibacillus</taxon>
    </lineage>
</organism>
<dbReference type="InterPro" id="IPR025542">
    <property type="entry name" value="YacH"/>
</dbReference>
<dbReference type="GO" id="GO:0005507">
    <property type="term" value="F:copper ion binding"/>
    <property type="evidence" value="ECO:0007669"/>
    <property type="project" value="TreeGrafter"/>
</dbReference>
<evidence type="ECO:0000256" key="1">
    <source>
        <dbReference type="SAM" id="Coils"/>
    </source>
</evidence>
<dbReference type="SUPFAM" id="SSF46600">
    <property type="entry name" value="C-terminal UvrC-binding domain of UvrB"/>
    <property type="match status" value="1"/>
</dbReference>
<feature type="domain" description="UVR" evidence="2">
    <location>
        <begin position="136"/>
        <end position="171"/>
    </location>
</feature>
<dbReference type="RefSeq" id="WP_146938320.1">
    <property type="nucleotide sequence ID" value="NZ_BJXW01000026.1"/>
</dbReference>
<name>A0A511UZ69_9BACI</name>
<dbReference type="InterPro" id="IPR001943">
    <property type="entry name" value="UVR_dom"/>
</dbReference>
<dbReference type="PANTHER" id="PTHR38430">
    <property type="entry name" value="PROTEIN-ARGININE KINASE ACTIVATOR PROTEIN"/>
    <property type="match status" value="1"/>
</dbReference>
<dbReference type="GO" id="GO:0050897">
    <property type="term" value="F:cobalt ion binding"/>
    <property type="evidence" value="ECO:0007669"/>
    <property type="project" value="TreeGrafter"/>
</dbReference>